<protein>
    <submittedName>
        <fullName evidence="2">Glyoxalase</fullName>
    </submittedName>
</protein>
<dbReference type="RefSeq" id="WP_106335940.1">
    <property type="nucleotide sequence ID" value="NZ_PVZS01000006.1"/>
</dbReference>
<dbReference type="PANTHER" id="PTHR35006">
    <property type="entry name" value="GLYOXALASE FAMILY PROTEIN (AFU_ORTHOLOGUE AFUA_5G14830)"/>
    <property type="match status" value="1"/>
</dbReference>
<dbReference type="InterPro" id="IPR004360">
    <property type="entry name" value="Glyas_Fos-R_dOase_dom"/>
</dbReference>
<gene>
    <name evidence="2" type="ORF">SLNSH_06880</name>
</gene>
<dbReference type="Proteomes" id="UP000239772">
    <property type="component" value="Unassembled WGS sequence"/>
</dbReference>
<dbReference type="PANTHER" id="PTHR35006:SF2">
    <property type="entry name" value="GLYOXALASE FAMILY PROTEIN (AFU_ORTHOLOGUE AFUA_5G14830)"/>
    <property type="match status" value="1"/>
</dbReference>
<dbReference type="CDD" id="cd07262">
    <property type="entry name" value="VOC_like"/>
    <property type="match status" value="1"/>
</dbReference>
<name>A0A2T1HVM5_9HYPH</name>
<organism evidence="2 3">
    <name type="scientific">Alsobacter soli</name>
    <dbReference type="NCBI Taxonomy" id="2109933"/>
    <lineage>
        <taxon>Bacteria</taxon>
        <taxon>Pseudomonadati</taxon>
        <taxon>Pseudomonadota</taxon>
        <taxon>Alphaproteobacteria</taxon>
        <taxon>Hyphomicrobiales</taxon>
        <taxon>Alsobacteraceae</taxon>
        <taxon>Alsobacter</taxon>
    </lineage>
</organism>
<keyword evidence="3" id="KW-1185">Reference proteome</keyword>
<dbReference type="PROSITE" id="PS51819">
    <property type="entry name" value="VOC"/>
    <property type="match status" value="1"/>
</dbReference>
<dbReference type="Pfam" id="PF00903">
    <property type="entry name" value="Glyoxalase"/>
    <property type="match status" value="1"/>
</dbReference>
<comment type="caution">
    <text evidence="2">The sequence shown here is derived from an EMBL/GenBank/DDBJ whole genome shotgun (WGS) entry which is preliminary data.</text>
</comment>
<dbReference type="EMBL" id="PVZS01000006">
    <property type="protein sequence ID" value="PSC05697.1"/>
    <property type="molecule type" value="Genomic_DNA"/>
</dbReference>
<dbReference type="InterPro" id="IPR037523">
    <property type="entry name" value="VOC_core"/>
</dbReference>
<accession>A0A2T1HVM5</accession>
<reference evidence="3" key="1">
    <citation type="submission" date="2018-03" db="EMBL/GenBank/DDBJ databases">
        <authorList>
            <person name="Sun L."/>
            <person name="Liu H."/>
            <person name="Chen W."/>
            <person name="Huang K."/>
            <person name="Liu W."/>
            <person name="Gao X."/>
        </authorList>
    </citation>
    <scope>NUCLEOTIDE SEQUENCE [LARGE SCALE GENOMIC DNA]</scope>
    <source>
        <strain evidence="3">SH9</strain>
    </source>
</reference>
<feature type="domain" description="VOC" evidence="1">
    <location>
        <begin position="1"/>
        <end position="126"/>
    </location>
</feature>
<dbReference type="OrthoDB" id="9807407at2"/>
<dbReference type="InterPro" id="IPR029068">
    <property type="entry name" value="Glyas_Bleomycin-R_OHBP_Dase"/>
</dbReference>
<evidence type="ECO:0000313" key="3">
    <source>
        <dbReference type="Proteomes" id="UP000239772"/>
    </source>
</evidence>
<dbReference type="SUPFAM" id="SSF54593">
    <property type="entry name" value="Glyoxalase/Bleomycin resistance protein/Dihydroxybiphenyl dioxygenase"/>
    <property type="match status" value="1"/>
</dbReference>
<proteinExistence type="predicted"/>
<evidence type="ECO:0000313" key="2">
    <source>
        <dbReference type="EMBL" id="PSC05697.1"/>
    </source>
</evidence>
<sequence length="130" mass="14107">MLDHASITVSDIPRAERFYDAVMAALGYPKVGARGDWLGYGLRCDSEHPGRSYFTVWLGVAPDPAHGRHLCFKAPSRSAVDAFWRAGLSAGGSGDGGPGLRPHYHPHYYAAFLADPDGNRLEAVCHRALE</sequence>
<evidence type="ECO:0000259" key="1">
    <source>
        <dbReference type="PROSITE" id="PS51819"/>
    </source>
</evidence>
<dbReference type="AlphaFoldDB" id="A0A2T1HVM5"/>
<dbReference type="Gene3D" id="3.10.180.10">
    <property type="entry name" value="2,3-Dihydroxybiphenyl 1,2-Dioxygenase, domain 1"/>
    <property type="match status" value="1"/>
</dbReference>